<name>A0A8H7JB98_9PLEO</name>
<keyword evidence="3" id="KW-1185">Reference proteome</keyword>
<feature type="transmembrane region" description="Helical" evidence="1">
    <location>
        <begin position="81"/>
        <end position="101"/>
    </location>
</feature>
<dbReference type="AlphaFoldDB" id="A0A8H7JB98"/>
<dbReference type="EMBL" id="RZGK01000002">
    <property type="protein sequence ID" value="KAF9701520.1"/>
    <property type="molecule type" value="Genomic_DNA"/>
</dbReference>
<protein>
    <submittedName>
        <fullName evidence="2">Uncharacterized protein</fullName>
    </submittedName>
</protein>
<reference evidence="2" key="2">
    <citation type="submission" date="2020-09" db="EMBL/GenBank/DDBJ databases">
        <title>Reference genome assembly for Australian Ascochyta lentis isolate Al4.</title>
        <authorList>
            <person name="Lee R.C."/>
            <person name="Farfan-Caceres L.M."/>
            <person name="Debler J.W."/>
            <person name="Williams A.H."/>
            <person name="Henares B.M."/>
        </authorList>
    </citation>
    <scope>NUCLEOTIDE SEQUENCE</scope>
    <source>
        <strain evidence="2">Al4</strain>
    </source>
</reference>
<comment type="caution">
    <text evidence="2">The sequence shown here is derived from an EMBL/GenBank/DDBJ whole genome shotgun (WGS) entry which is preliminary data.</text>
</comment>
<evidence type="ECO:0000313" key="3">
    <source>
        <dbReference type="Proteomes" id="UP000651452"/>
    </source>
</evidence>
<keyword evidence="1" id="KW-0812">Transmembrane</keyword>
<keyword evidence="1" id="KW-1133">Transmembrane helix</keyword>
<sequence>MGPIDITSRRLVVRAALGQPRRLVSHSLQPPSSNRNEQLLGRLDIRMGNLTLEQMDNMSKNASSTWTATELTIIKHDGEKYVCNIAFASITIAISFALFIAPDTSLVLGIVVKAPDTLGFVSTSARNNPYVDQQVKSQSDRLQAARALRDLRARIGDVRRTVKLGKWRLLRGWSTCTGV</sequence>
<organism evidence="2 3">
    <name type="scientific">Ascochyta lentis</name>
    <dbReference type="NCBI Taxonomy" id="205686"/>
    <lineage>
        <taxon>Eukaryota</taxon>
        <taxon>Fungi</taxon>
        <taxon>Dikarya</taxon>
        <taxon>Ascomycota</taxon>
        <taxon>Pezizomycotina</taxon>
        <taxon>Dothideomycetes</taxon>
        <taxon>Pleosporomycetidae</taxon>
        <taxon>Pleosporales</taxon>
        <taxon>Pleosporineae</taxon>
        <taxon>Didymellaceae</taxon>
        <taxon>Ascochyta</taxon>
    </lineage>
</organism>
<evidence type="ECO:0000256" key="1">
    <source>
        <dbReference type="SAM" id="Phobius"/>
    </source>
</evidence>
<accession>A0A8H7JB98</accession>
<gene>
    <name evidence="2" type="ORF">EKO04_001143</name>
</gene>
<dbReference type="OrthoDB" id="3692311at2759"/>
<reference evidence="2" key="1">
    <citation type="submission" date="2018-12" db="EMBL/GenBank/DDBJ databases">
        <authorList>
            <person name="Syme R.A."/>
            <person name="Farfan-Caceres L."/>
            <person name="Lichtenzveig J."/>
        </authorList>
    </citation>
    <scope>NUCLEOTIDE SEQUENCE</scope>
    <source>
        <strain evidence="2">Al4</strain>
    </source>
</reference>
<evidence type="ECO:0000313" key="2">
    <source>
        <dbReference type="EMBL" id="KAF9701520.1"/>
    </source>
</evidence>
<dbReference type="Proteomes" id="UP000651452">
    <property type="component" value="Unassembled WGS sequence"/>
</dbReference>
<keyword evidence="1" id="KW-0472">Membrane</keyword>
<proteinExistence type="predicted"/>